<dbReference type="Gene3D" id="3.30.460.10">
    <property type="entry name" value="Beta Polymerase, domain 2"/>
    <property type="match status" value="1"/>
</dbReference>
<dbReference type="InterPro" id="IPR043519">
    <property type="entry name" value="NT_sf"/>
</dbReference>
<name>I0INJ0_LEPFC</name>
<reference evidence="3" key="2">
    <citation type="submission" date="2012-03" db="EMBL/GenBank/DDBJ databases">
        <title>The complete genome sequence of the pioneer microbe on fresh volcanic deposit, Leptospirillum ferrooxidans strain C2-3.</title>
        <authorList>
            <person name="Fujimura R."/>
            <person name="Sato Y."/>
            <person name="Nishizawa T."/>
            <person name="Nanba K."/>
            <person name="Oshima K."/>
            <person name="Hattori M."/>
            <person name="Kamijo T."/>
            <person name="Ohta H."/>
        </authorList>
    </citation>
    <scope>NUCLEOTIDE SEQUENCE [LARGE SCALE GENOMIC DNA]</scope>
    <source>
        <strain evidence="3">C2-3</strain>
    </source>
</reference>
<evidence type="ECO:0000259" key="1">
    <source>
        <dbReference type="Pfam" id="PF01909"/>
    </source>
</evidence>
<dbReference type="PATRIC" id="fig|1162668.3.peg.1331"/>
<dbReference type="CDD" id="cd05403">
    <property type="entry name" value="NT_KNTase_like"/>
    <property type="match status" value="1"/>
</dbReference>
<gene>
    <name evidence="2" type="ordered locus">LFE_1148</name>
</gene>
<dbReference type="InterPro" id="IPR002934">
    <property type="entry name" value="Polymerase_NTP_transf_dom"/>
</dbReference>
<proteinExistence type="predicted"/>
<dbReference type="STRING" id="1162668.LFE_1148"/>
<dbReference type="KEGG" id="lfc:LFE_1148"/>
<dbReference type="OrthoDB" id="14556at2"/>
<feature type="domain" description="Polymerase nucleotidyl transferase" evidence="1">
    <location>
        <begin position="14"/>
        <end position="77"/>
    </location>
</feature>
<dbReference type="Pfam" id="PF01909">
    <property type="entry name" value="NTP_transf_2"/>
    <property type="match status" value="1"/>
</dbReference>
<reference evidence="2 3" key="1">
    <citation type="journal article" date="2012" name="J. Bacteriol.">
        <title>Complete Genome Sequence of Leptospirillum ferrooxidans Strain C2-3, Isolated from a Fresh Volcanic Ash Deposit on the Island of Miyake, Japan.</title>
        <authorList>
            <person name="Fujimura R."/>
            <person name="Sato Y."/>
            <person name="Nishizawa T."/>
            <person name="Oshima K."/>
            <person name="Kim S.-W."/>
            <person name="Hattori M."/>
            <person name="Kamijo T."/>
            <person name="Ohta H."/>
        </authorList>
    </citation>
    <scope>NUCLEOTIDE SEQUENCE [LARGE SCALE GENOMIC DNA]</scope>
    <source>
        <strain evidence="2 3">C2-3</strain>
    </source>
</reference>
<keyword evidence="3" id="KW-1185">Reference proteome</keyword>
<dbReference type="EMBL" id="AP012342">
    <property type="protein sequence ID" value="BAM06839.1"/>
    <property type="molecule type" value="Genomic_DNA"/>
</dbReference>
<accession>I0INJ0</accession>
<dbReference type="AlphaFoldDB" id="I0INJ0"/>
<dbReference type="eggNOG" id="COG1708">
    <property type="taxonomic scope" value="Bacteria"/>
</dbReference>
<sequence>MRLDEKTRMIIKNEVFRELGDKAVIHLFGSRADDTKRGGDIDLLIEPPVAVPNRIHAECRLAAALSIKLGGCRVDVLIKHETAVPPLIYAHAISEGMIL</sequence>
<dbReference type="Proteomes" id="UP000007382">
    <property type="component" value="Chromosome"/>
</dbReference>
<evidence type="ECO:0000313" key="3">
    <source>
        <dbReference type="Proteomes" id="UP000007382"/>
    </source>
</evidence>
<dbReference type="HOGENOM" id="CLU_164558_1_0_0"/>
<evidence type="ECO:0000313" key="2">
    <source>
        <dbReference type="EMBL" id="BAM06839.1"/>
    </source>
</evidence>
<dbReference type="SUPFAM" id="SSF81301">
    <property type="entry name" value="Nucleotidyltransferase"/>
    <property type="match status" value="1"/>
</dbReference>
<protein>
    <submittedName>
        <fullName evidence="2">Putative nucleotidyltransferase superfamily protein</fullName>
    </submittedName>
</protein>
<keyword evidence="2" id="KW-0808">Transferase</keyword>
<dbReference type="RefSeq" id="WP_014449329.1">
    <property type="nucleotide sequence ID" value="NC_017094.1"/>
</dbReference>
<dbReference type="GO" id="GO:0016779">
    <property type="term" value="F:nucleotidyltransferase activity"/>
    <property type="evidence" value="ECO:0007669"/>
    <property type="project" value="InterPro"/>
</dbReference>
<organism evidence="2 3">
    <name type="scientific">Leptospirillum ferrooxidans (strain C2-3)</name>
    <dbReference type="NCBI Taxonomy" id="1162668"/>
    <lineage>
        <taxon>Bacteria</taxon>
        <taxon>Pseudomonadati</taxon>
        <taxon>Nitrospirota</taxon>
        <taxon>Nitrospiria</taxon>
        <taxon>Nitrospirales</taxon>
        <taxon>Nitrospiraceae</taxon>
        <taxon>Leptospirillum</taxon>
    </lineage>
</organism>